<evidence type="ECO:0000256" key="2">
    <source>
        <dbReference type="PROSITE-ProRule" id="PRU00335"/>
    </source>
</evidence>
<feature type="domain" description="HTH tetR-type" evidence="3">
    <location>
        <begin position="17"/>
        <end position="77"/>
    </location>
</feature>
<dbReference type="PANTHER" id="PTHR43479">
    <property type="entry name" value="ACREF/ENVCD OPERON REPRESSOR-RELATED"/>
    <property type="match status" value="1"/>
</dbReference>
<dbReference type="InterPro" id="IPR001647">
    <property type="entry name" value="HTH_TetR"/>
</dbReference>
<dbReference type="PROSITE" id="PS50977">
    <property type="entry name" value="HTH_TETR_2"/>
    <property type="match status" value="1"/>
</dbReference>
<gene>
    <name evidence="4" type="ORF">ACFP1G_11020</name>
</gene>
<keyword evidence="5" id="KW-1185">Reference proteome</keyword>
<dbReference type="InterPro" id="IPR050624">
    <property type="entry name" value="HTH-type_Tx_Regulator"/>
</dbReference>
<dbReference type="Proteomes" id="UP001596254">
    <property type="component" value="Unassembled WGS sequence"/>
</dbReference>
<name>A0ABW1SUB8_9LACO</name>
<dbReference type="RefSeq" id="WP_225426659.1">
    <property type="nucleotide sequence ID" value="NZ_JBHSSK010000029.1"/>
</dbReference>
<dbReference type="EMBL" id="JBHSSK010000029">
    <property type="protein sequence ID" value="MFC6207992.1"/>
    <property type="molecule type" value="Genomic_DNA"/>
</dbReference>
<comment type="caution">
    <text evidence="4">The sequence shown here is derived from an EMBL/GenBank/DDBJ whole genome shotgun (WGS) entry which is preliminary data.</text>
</comment>
<dbReference type="PANTHER" id="PTHR43479:SF7">
    <property type="entry name" value="TETR-FAMILY TRANSCRIPTIONAL REGULATOR"/>
    <property type="match status" value="1"/>
</dbReference>
<dbReference type="Gene3D" id="1.10.357.10">
    <property type="entry name" value="Tetracycline Repressor, domain 2"/>
    <property type="match status" value="1"/>
</dbReference>
<proteinExistence type="predicted"/>
<feature type="DNA-binding region" description="H-T-H motif" evidence="2">
    <location>
        <begin position="40"/>
        <end position="59"/>
    </location>
</feature>
<dbReference type="InterPro" id="IPR039532">
    <property type="entry name" value="TetR_C_Firmicutes"/>
</dbReference>
<keyword evidence="1 2" id="KW-0238">DNA-binding</keyword>
<evidence type="ECO:0000256" key="1">
    <source>
        <dbReference type="ARBA" id="ARBA00023125"/>
    </source>
</evidence>
<dbReference type="InterPro" id="IPR009057">
    <property type="entry name" value="Homeodomain-like_sf"/>
</dbReference>
<evidence type="ECO:0000313" key="4">
    <source>
        <dbReference type="EMBL" id="MFC6207992.1"/>
    </source>
</evidence>
<protein>
    <submittedName>
        <fullName evidence="4">TetR/AcrR family transcriptional regulator C-terminal domain-containing protein</fullName>
    </submittedName>
</protein>
<dbReference type="SUPFAM" id="SSF46689">
    <property type="entry name" value="Homeodomain-like"/>
    <property type="match status" value="1"/>
</dbReference>
<evidence type="ECO:0000259" key="3">
    <source>
        <dbReference type="PROSITE" id="PS50977"/>
    </source>
</evidence>
<evidence type="ECO:0000313" key="5">
    <source>
        <dbReference type="Proteomes" id="UP001596254"/>
    </source>
</evidence>
<reference evidence="5" key="1">
    <citation type="journal article" date="2019" name="Int. J. Syst. Evol. Microbiol.">
        <title>The Global Catalogue of Microorganisms (GCM) 10K type strain sequencing project: providing services to taxonomists for standard genome sequencing and annotation.</title>
        <authorList>
            <consortium name="The Broad Institute Genomics Platform"/>
            <consortium name="The Broad Institute Genome Sequencing Center for Infectious Disease"/>
            <person name="Wu L."/>
            <person name="Ma J."/>
        </authorList>
    </citation>
    <scope>NUCLEOTIDE SEQUENCE [LARGE SCALE GENOMIC DNA]</scope>
    <source>
        <strain evidence="5">CCM 8905</strain>
    </source>
</reference>
<sequence length="213" mass="24500">MHEKGVTIISQTDPRVVRTNERLRMALSHLLKQNSLKQISVQKLTQTAEITRGTFYLHYQDKVDFFEQTEQQVIDEWLAAAKTTLAPNGEPVSGFALGPALRFADDHHQILAVLLHPQFTQFRPRLVQRFERELAQFGEQVERLNNEPPLDVQVTFLATAFIGLVQHWLRDDRRYRPDYLANSFYQMITPETMPVAAWFAPVGLDLTVGVEKA</sequence>
<dbReference type="Pfam" id="PF14278">
    <property type="entry name" value="TetR_C_8"/>
    <property type="match status" value="1"/>
</dbReference>
<accession>A0ABW1SUB8</accession>
<organism evidence="4 5">
    <name type="scientific">Levilactobacillus tongjiangensis</name>
    <dbReference type="NCBI Taxonomy" id="2486023"/>
    <lineage>
        <taxon>Bacteria</taxon>
        <taxon>Bacillati</taxon>
        <taxon>Bacillota</taxon>
        <taxon>Bacilli</taxon>
        <taxon>Lactobacillales</taxon>
        <taxon>Lactobacillaceae</taxon>
        <taxon>Levilactobacillus</taxon>
    </lineage>
</organism>